<reference evidence="1 2" key="1">
    <citation type="submission" date="2018-03" db="EMBL/GenBank/DDBJ databases">
        <title>Genomic Encyclopedia of Type Strains, Phase III (KMG-III): the genomes of soil and plant-associated and newly described type strains.</title>
        <authorList>
            <person name="Whitman W."/>
        </authorList>
    </citation>
    <scope>NUCLEOTIDE SEQUENCE [LARGE SCALE GENOMIC DNA]</scope>
    <source>
        <strain evidence="1 2">CGMCC 4.7104</strain>
    </source>
</reference>
<proteinExistence type="predicted"/>
<name>A0A2T0M4G4_9ACTN</name>
<gene>
    <name evidence="1" type="ORF">B0I32_13424</name>
</gene>
<evidence type="ECO:0000313" key="2">
    <source>
        <dbReference type="Proteomes" id="UP000238312"/>
    </source>
</evidence>
<sequence>MLKVMVARLLTAIVLITPVIMVVGGAVPPGVSWT</sequence>
<evidence type="ECO:0000313" key="1">
    <source>
        <dbReference type="EMBL" id="PRX51759.1"/>
    </source>
</evidence>
<accession>A0A2T0M4G4</accession>
<protein>
    <submittedName>
        <fullName evidence="1">Uncharacterized protein</fullName>
    </submittedName>
</protein>
<dbReference type="EMBL" id="PVNG01000034">
    <property type="protein sequence ID" value="PRX51759.1"/>
    <property type="molecule type" value="Genomic_DNA"/>
</dbReference>
<dbReference type="AlphaFoldDB" id="A0A2T0M4G4"/>
<comment type="caution">
    <text evidence="1">The sequence shown here is derived from an EMBL/GenBank/DDBJ whole genome shotgun (WGS) entry which is preliminary data.</text>
</comment>
<dbReference type="Proteomes" id="UP000238312">
    <property type="component" value="Unassembled WGS sequence"/>
</dbReference>
<keyword evidence="2" id="KW-1185">Reference proteome</keyword>
<organism evidence="1 2">
    <name type="scientific">Nonomuraea fuscirosea</name>
    <dbReference type="NCBI Taxonomy" id="1291556"/>
    <lineage>
        <taxon>Bacteria</taxon>
        <taxon>Bacillati</taxon>
        <taxon>Actinomycetota</taxon>
        <taxon>Actinomycetes</taxon>
        <taxon>Streptosporangiales</taxon>
        <taxon>Streptosporangiaceae</taxon>
        <taxon>Nonomuraea</taxon>
    </lineage>
</organism>